<evidence type="ECO:0000313" key="2">
    <source>
        <dbReference type="Proteomes" id="UP000828390"/>
    </source>
</evidence>
<reference evidence="1" key="1">
    <citation type="journal article" date="2019" name="bioRxiv">
        <title>The Genome of the Zebra Mussel, Dreissena polymorpha: A Resource for Invasive Species Research.</title>
        <authorList>
            <person name="McCartney M.A."/>
            <person name="Auch B."/>
            <person name="Kono T."/>
            <person name="Mallez S."/>
            <person name="Zhang Y."/>
            <person name="Obille A."/>
            <person name="Becker A."/>
            <person name="Abrahante J.E."/>
            <person name="Garbe J."/>
            <person name="Badalamenti J.P."/>
            <person name="Herman A."/>
            <person name="Mangelson H."/>
            <person name="Liachko I."/>
            <person name="Sullivan S."/>
            <person name="Sone E.D."/>
            <person name="Koren S."/>
            <person name="Silverstein K.A.T."/>
            <person name="Beckman K.B."/>
            <person name="Gohl D.M."/>
        </authorList>
    </citation>
    <scope>NUCLEOTIDE SEQUENCE</scope>
    <source>
        <strain evidence="1">Duluth1</strain>
        <tissue evidence="1">Whole animal</tissue>
    </source>
</reference>
<sequence length="167" mass="19472">MPNHYFKSKCDMEKWIAVSTCQVDEYIQHADAPGISLLTGVLVDMTKIARTIQDRNNWAEFRTFSKSQFKRLCTRYKQINMGTLEETMKCIEGDTPIPQDLEDVIKQRVEFWRQTLLSAEEFNLERDIQARLEQIYDTGGYFLTVLGGRHIEGRSTPDLPRTKPNTY</sequence>
<evidence type="ECO:0000313" key="1">
    <source>
        <dbReference type="EMBL" id="KAH3810957.1"/>
    </source>
</evidence>
<dbReference type="Proteomes" id="UP000828390">
    <property type="component" value="Unassembled WGS sequence"/>
</dbReference>
<keyword evidence="2" id="KW-1185">Reference proteome</keyword>
<protein>
    <submittedName>
        <fullName evidence="1">Uncharacterized protein</fullName>
    </submittedName>
</protein>
<gene>
    <name evidence="1" type="ORF">DPMN_139356</name>
</gene>
<name>A0A9D4G655_DREPO</name>
<reference evidence="1" key="2">
    <citation type="submission" date="2020-11" db="EMBL/GenBank/DDBJ databases">
        <authorList>
            <person name="McCartney M.A."/>
            <person name="Auch B."/>
            <person name="Kono T."/>
            <person name="Mallez S."/>
            <person name="Becker A."/>
            <person name="Gohl D.M."/>
            <person name="Silverstein K.A.T."/>
            <person name="Koren S."/>
            <person name="Bechman K.B."/>
            <person name="Herman A."/>
            <person name="Abrahante J.E."/>
            <person name="Garbe J."/>
        </authorList>
    </citation>
    <scope>NUCLEOTIDE SEQUENCE</scope>
    <source>
        <strain evidence="1">Duluth1</strain>
        <tissue evidence="1">Whole animal</tissue>
    </source>
</reference>
<proteinExistence type="predicted"/>
<dbReference type="AlphaFoldDB" id="A0A9D4G655"/>
<comment type="caution">
    <text evidence="1">The sequence shown here is derived from an EMBL/GenBank/DDBJ whole genome shotgun (WGS) entry which is preliminary data.</text>
</comment>
<dbReference type="EMBL" id="JAIWYP010000006">
    <property type="protein sequence ID" value="KAH3810957.1"/>
    <property type="molecule type" value="Genomic_DNA"/>
</dbReference>
<organism evidence="1 2">
    <name type="scientific">Dreissena polymorpha</name>
    <name type="common">Zebra mussel</name>
    <name type="synonym">Mytilus polymorpha</name>
    <dbReference type="NCBI Taxonomy" id="45954"/>
    <lineage>
        <taxon>Eukaryota</taxon>
        <taxon>Metazoa</taxon>
        <taxon>Spiralia</taxon>
        <taxon>Lophotrochozoa</taxon>
        <taxon>Mollusca</taxon>
        <taxon>Bivalvia</taxon>
        <taxon>Autobranchia</taxon>
        <taxon>Heteroconchia</taxon>
        <taxon>Euheterodonta</taxon>
        <taxon>Imparidentia</taxon>
        <taxon>Neoheterodontei</taxon>
        <taxon>Myida</taxon>
        <taxon>Dreissenoidea</taxon>
        <taxon>Dreissenidae</taxon>
        <taxon>Dreissena</taxon>
    </lineage>
</organism>
<accession>A0A9D4G655</accession>